<protein>
    <submittedName>
        <fullName evidence="1">Uncharacterized protein</fullName>
    </submittedName>
</protein>
<sequence length="76" mass="8530">MDAIMMLGWLLEHDVNALIRVDAERGGIRPWTFHASGGPQDDRWTVRADAYSAEECLQQVRKALRAHGLDLPEQGS</sequence>
<organism evidence="1 2">
    <name type="scientific">Streptosporangium sandarakinum</name>
    <dbReference type="NCBI Taxonomy" id="1260955"/>
    <lineage>
        <taxon>Bacteria</taxon>
        <taxon>Bacillati</taxon>
        <taxon>Actinomycetota</taxon>
        <taxon>Actinomycetes</taxon>
        <taxon>Streptosporangiales</taxon>
        <taxon>Streptosporangiaceae</taxon>
        <taxon>Streptosporangium</taxon>
    </lineage>
</organism>
<dbReference type="RefSeq" id="WP_179817803.1">
    <property type="nucleotide sequence ID" value="NZ_JACCCO010000001.1"/>
</dbReference>
<reference evidence="1 2" key="1">
    <citation type="submission" date="2020-07" db="EMBL/GenBank/DDBJ databases">
        <title>Sequencing the genomes of 1000 actinobacteria strains.</title>
        <authorList>
            <person name="Klenk H.-P."/>
        </authorList>
    </citation>
    <scope>NUCLEOTIDE SEQUENCE [LARGE SCALE GENOMIC DNA]</scope>
    <source>
        <strain evidence="1 2">DSM 45763</strain>
    </source>
</reference>
<proteinExistence type="predicted"/>
<keyword evidence="2" id="KW-1185">Reference proteome</keyword>
<evidence type="ECO:0000313" key="1">
    <source>
        <dbReference type="EMBL" id="NYF37977.1"/>
    </source>
</evidence>
<accession>A0A852UL64</accession>
<comment type="caution">
    <text evidence="1">The sequence shown here is derived from an EMBL/GenBank/DDBJ whole genome shotgun (WGS) entry which is preliminary data.</text>
</comment>
<dbReference type="Proteomes" id="UP000576393">
    <property type="component" value="Unassembled WGS sequence"/>
</dbReference>
<gene>
    <name evidence="1" type="ORF">HDA43_000136</name>
</gene>
<name>A0A852UL64_9ACTN</name>
<dbReference type="AlphaFoldDB" id="A0A852UL64"/>
<dbReference type="EMBL" id="JACCCO010000001">
    <property type="protein sequence ID" value="NYF37977.1"/>
    <property type="molecule type" value="Genomic_DNA"/>
</dbReference>
<evidence type="ECO:0000313" key="2">
    <source>
        <dbReference type="Proteomes" id="UP000576393"/>
    </source>
</evidence>